<evidence type="ECO:0000259" key="11">
    <source>
        <dbReference type="Pfam" id="PF14840"/>
    </source>
</evidence>
<evidence type="ECO:0000256" key="4">
    <source>
        <dbReference type="ARBA" id="ARBA00022695"/>
    </source>
</evidence>
<dbReference type="CDD" id="cd18138">
    <property type="entry name" value="HLD_clamp_pol_III_delta"/>
    <property type="match status" value="1"/>
</dbReference>
<evidence type="ECO:0000256" key="8">
    <source>
        <dbReference type="ARBA" id="ARBA00049244"/>
    </source>
</evidence>
<dbReference type="Gene3D" id="1.10.8.60">
    <property type="match status" value="1"/>
</dbReference>
<dbReference type="GO" id="GO:0003677">
    <property type="term" value="F:DNA binding"/>
    <property type="evidence" value="ECO:0007669"/>
    <property type="project" value="InterPro"/>
</dbReference>
<dbReference type="SUPFAM" id="SSF48019">
    <property type="entry name" value="post-AAA+ oligomerization domain-like"/>
    <property type="match status" value="1"/>
</dbReference>
<evidence type="ECO:0000256" key="6">
    <source>
        <dbReference type="ARBA" id="ARBA00022932"/>
    </source>
</evidence>
<dbReference type="STRING" id="637905.SVI_3402"/>
<evidence type="ECO:0000313" key="13">
    <source>
        <dbReference type="Proteomes" id="UP000002350"/>
    </source>
</evidence>
<dbReference type="eggNOG" id="COG1466">
    <property type="taxonomic scope" value="Bacteria"/>
</dbReference>
<evidence type="ECO:0000256" key="9">
    <source>
        <dbReference type="NCBIfam" id="TIGR01128"/>
    </source>
</evidence>
<dbReference type="Gene3D" id="3.40.50.300">
    <property type="entry name" value="P-loop containing nucleotide triphosphate hydrolases"/>
    <property type="match status" value="1"/>
</dbReference>
<proteinExistence type="inferred from homology"/>
<dbReference type="PANTHER" id="PTHR34388">
    <property type="entry name" value="DNA POLYMERASE III SUBUNIT DELTA"/>
    <property type="match status" value="1"/>
</dbReference>
<dbReference type="GO" id="GO:0009360">
    <property type="term" value="C:DNA polymerase III complex"/>
    <property type="evidence" value="ECO:0007669"/>
    <property type="project" value="UniProtKB-UniRule"/>
</dbReference>
<dbReference type="EMBL" id="AP011177">
    <property type="protein sequence ID" value="BAJ03373.1"/>
    <property type="molecule type" value="Genomic_DNA"/>
</dbReference>
<reference evidence="13" key="1">
    <citation type="journal article" date="2010" name="Mol. Biosyst.">
        <title>Complete genome sequence and comparative analysis of Shewanella violacea, a psychrophilic and piezophilic bacterium from deep sea floor sediments.</title>
        <authorList>
            <person name="Aono E."/>
            <person name="Baba T."/>
            <person name="Ara T."/>
            <person name="Nishi T."/>
            <person name="Nakamichi T."/>
            <person name="Inamoto E."/>
            <person name="Toyonaga H."/>
            <person name="Hasegawa M."/>
            <person name="Takai Y."/>
            <person name="Okumura Y."/>
            <person name="Baba M."/>
            <person name="Tomita M."/>
            <person name="Kato C."/>
            <person name="Oshima T."/>
            <person name="Nakasone K."/>
            <person name="Mori H."/>
        </authorList>
    </citation>
    <scope>NUCLEOTIDE SEQUENCE [LARGE SCALE GENOMIC DNA]</scope>
    <source>
        <strain evidence="13">JCM 10179 / CIP 106290 / LMG 19151 / DSS12</strain>
    </source>
</reference>
<dbReference type="InterPro" id="IPR027417">
    <property type="entry name" value="P-loop_NTPase"/>
</dbReference>
<dbReference type="SUPFAM" id="SSF52540">
    <property type="entry name" value="P-loop containing nucleoside triphosphate hydrolases"/>
    <property type="match status" value="1"/>
</dbReference>
<dbReference type="Proteomes" id="UP000002350">
    <property type="component" value="Chromosome"/>
</dbReference>
<dbReference type="Pfam" id="PF06144">
    <property type="entry name" value="DNA_pol3_delta"/>
    <property type="match status" value="1"/>
</dbReference>
<keyword evidence="5" id="KW-0235">DNA replication</keyword>
<dbReference type="InterPro" id="IPR010372">
    <property type="entry name" value="DNA_pol3_delta_N"/>
</dbReference>
<keyword evidence="6" id="KW-0239">DNA-directed DNA polymerase</keyword>
<comment type="catalytic activity">
    <reaction evidence="8">
        <text>DNA(n) + a 2'-deoxyribonucleoside 5'-triphosphate = DNA(n+1) + diphosphate</text>
        <dbReference type="Rhea" id="RHEA:22508"/>
        <dbReference type="Rhea" id="RHEA-COMP:17339"/>
        <dbReference type="Rhea" id="RHEA-COMP:17340"/>
        <dbReference type="ChEBI" id="CHEBI:33019"/>
        <dbReference type="ChEBI" id="CHEBI:61560"/>
        <dbReference type="ChEBI" id="CHEBI:173112"/>
        <dbReference type="EC" id="2.7.7.7"/>
    </reaction>
</comment>
<protein>
    <recommendedName>
        <fullName evidence="2 9">DNA polymerase III subunit delta</fullName>
        <ecNumber evidence="1 9">2.7.7.7</ecNumber>
    </recommendedName>
</protein>
<dbReference type="HOGENOM" id="CLU_044694_0_0_6"/>
<dbReference type="NCBIfam" id="TIGR01128">
    <property type="entry name" value="holA"/>
    <property type="match status" value="1"/>
</dbReference>
<dbReference type="PANTHER" id="PTHR34388:SF1">
    <property type="entry name" value="DNA POLYMERASE III SUBUNIT DELTA"/>
    <property type="match status" value="1"/>
</dbReference>
<evidence type="ECO:0000259" key="10">
    <source>
        <dbReference type="Pfam" id="PF06144"/>
    </source>
</evidence>
<evidence type="ECO:0000256" key="5">
    <source>
        <dbReference type="ARBA" id="ARBA00022705"/>
    </source>
</evidence>
<dbReference type="InterPro" id="IPR008921">
    <property type="entry name" value="DNA_pol3_clamp-load_cplx_C"/>
</dbReference>
<keyword evidence="13" id="KW-1185">Reference proteome</keyword>
<keyword evidence="3" id="KW-0808">Transferase</keyword>
<dbReference type="InterPro" id="IPR005790">
    <property type="entry name" value="DNA_polIII_delta"/>
</dbReference>
<sequence length="347" mass="39657">MMRVYPDQLLKNLSPLKQCYLIFGDDPWLCETSRSQIYQQAKSQGFEEKIQLSQESGFNWNELVDQWQAMSLFSSRRVIELTLPQAKPGAEGGTIFQSLMQMANPDVLLIITGPKLAAEQTKSKWFKTLDSQGIYVPCMTPEGSQFQRWLDNRIQHFALNLTRDAKDMLFSLYEGNLLAADQSLQLLQLLSPNEQIDSPELSRYFEDQSRFSVFQLTDAMLNNSQDKAQHMLSQLKGEGVAMPIILWGIFKELAILLQLKSALEIREPLQPLWGKLRIWDKRKPFYLAALNRLSLLQIETLLASASDIELKLKQQGIEDWTGVSHLSLLFDPKAHAALSHIQLNDRG</sequence>
<dbReference type="InterPro" id="IPR032780">
    <property type="entry name" value="DNA_pol3_delt_C"/>
</dbReference>
<dbReference type="GO" id="GO:0003887">
    <property type="term" value="F:DNA-directed DNA polymerase activity"/>
    <property type="evidence" value="ECO:0007669"/>
    <property type="project" value="UniProtKB-UniRule"/>
</dbReference>
<evidence type="ECO:0000256" key="1">
    <source>
        <dbReference type="ARBA" id="ARBA00012417"/>
    </source>
</evidence>
<evidence type="ECO:0000256" key="2">
    <source>
        <dbReference type="ARBA" id="ARBA00017703"/>
    </source>
</evidence>
<feature type="domain" description="DNA polymerase III delta N-terminal" evidence="10">
    <location>
        <begin position="20"/>
        <end position="138"/>
    </location>
</feature>
<feature type="domain" description="DNA polymerase III subunit delta C-terminal" evidence="11">
    <location>
        <begin position="214"/>
        <end position="334"/>
    </location>
</feature>
<evidence type="ECO:0000256" key="7">
    <source>
        <dbReference type="ARBA" id="ARBA00034754"/>
    </source>
</evidence>
<name>D4ZBH8_SHEVD</name>
<organism evidence="12 13">
    <name type="scientific">Shewanella violacea (strain JCM 10179 / CIP 106290 / LMG 19151 / DSS12)</name>
    <dbReference type="NCBI Taxonomy" id="637905"/>
    <lineage>
        <taxon>Bacteria</taxon>
        <taxon>Pseudomonadati</taxon>
        <taxon>Pseudomonadota</taxon>
        <taxon>Gammaproteobacteria</taxon>
        <taxon>Alteromonadales</taxon>
        <taxon>Shewanellaceae</taxon>
        <taxon>Shewanella</taxon>
    </lineage>
</organism>
<dbReference type="AlphaFoldDB" id="D4ZBH8"/>
<dbReference type="EC" id="2.7.7.7" evidence="1 9"/>
<keyword evidence="4" id="KW-0548">Nucleotidyltransferase</keyword>
<evidence type="ECO:0000256" key="3">
    <source>
        <dbReference type="ARBA" id="ARBA00022679"/>
    </source>
</evidence>
<dbReference type="KEGG" id="svo:SVI_3402"/>
<gene>
    <name evidence="12" type="primary">holA</name>
    <name evidence="12" type="ordered locus">SVI_3402</name>
</gene>
<dbReference type="Gene3D" id="1.20.272.10">
    <property type="match status" value="1"/>
</dbReference>
<dbReference type="GO" id="GO:0006261">
    <property type="term" value="P:DNA-templated DNA replication"/>
    <property type="evidence" value="ECO:0007669"/>
    <property type="project" value="TreeGrafter"/>
</dbReference>
<accession>D4ZBH8</accession>
<dbReference type="Pfam" id="PF14840">
    <property type="entry name" value="DNA_pol3_delt_C"/>
    <property type="match status" value="1"/>
</dbReference>
<evidence type="ECO:0000313" key="12">
    <source>
        <dbReference type="EMBL" id="BAJ03373.1"/>
    </source>
</evidence>
<comment type="similarity">
    <text evidence="7">Belongs to the DNA polymerase HolA subunit family.</text>
</comment>